<dbReference type="Proteomes" id="UP000198393">
    <property type="component" value="Unassembled WGS sequence"/>
</dbReference>
<dbReference type="GO" id="GO:0019752">
    <property type="term" value="P:carboxylic acid metabolic process"/>
    <property type="evidence" value="ECO:0007669"/>
    <property type="project" value="InterPro"/>
</dbReference>
<reference evidence="6 7" key="1">
    <citation type="submission" date="2017-06" db="EMBL/GenBank/DDBJ databases">
        <authorList>
            <person name="Kim H.J."/>
            <person name="Triplett B.A."/>
        </authorList>
    </citation>
    <scope>NUCLEOTIDE SEQUENCE [LARGE SCALE GENOMIC DNA]</scope>
    <source>
        <strain evidence="6 7">DSM 19307</strain>
    </source>
</reference>
<dbReference type="Pfam" id="PF00282">
    <property type="entry name" value="Pyridoxal_deC"/>
    <property type="match status" value="1"/>
</dbReference>
<dbReference type="AlphaFoldDB" id="A0A239JJC2"/>
<dbReference type="PANTHER" id="PTHR42735">
    <property type="match status" value="1"/>
</dbReference>
<dbReference type="Gene3D" id="3.40.640.10">
    <property type="entry name" value="Type I PLP-dependent aspartate aminotransferase-like (Major domain)"/>
    <property type="match status" value="1"/>
</dbReference>
<sequence>MKLEKESIKLLTKAIEKLELGFDLPDFNSSHDYQKMEEVILKAAERMQDNYPYFHPLFAGQMLKPPHPIAKAAYMMAMWINPNNHAMDGSKASSPMEKEVVADLAKMFGWSEHLGHLTGGGTMANLEALWVAGNIHPDKAIVASDQAHYTHERISEVLKLKFEKVATDHQGRIDIDALEEKLKKGNVGTVVCTMGTTGLGAVDPLPEIVALQEKYDFRIHADAAYGGYFRLLDNLESSTSEKYALLDQVDSIVIDPHKQGLQPYGCGCVLFKNPKVAQYYIHDSPYTYFTSDELHLGEISLECSRAGASAVGLWATHQLMPPVKGGKFAADLSQSREAALSLYERLNTSDHFFPIVKPETDIVSWAMKGQKVSEMSKAAQEVFKRAEHNHLYLSLYKYPTAKFNDPDFEIDAEYLICLRSSLMKPEHKEWLDEIWARLEKSRSRAVTSINS</sequence>
<evidence type="ECO:0000256" key="2">
    <source>
        <dbReference type="ARBA" id="ARBA00022898"/>
    </source>
</evidence>
<dbReference type="PANTHER" id="PTHR42735:SF4">
    <property type="entry name" value="PYRIDOXAL PHOSPHATE-DEPENDENT DECARBOXYLASE FAMILY PROTEIN"/>
    <property type="match status" value="1"/>
</dbReference>
<dbReference type="GO" id="GO:0016830">
    <property type="term" value="F:carbon-carbon lyase activity"/>
    <property type="evidence" value="ECO:0007669"/>
    <property type="project" value="InterPro"/>
</dbReference>
<keyword evidence="2 4" id="KW-0663">Pyridoxal phosphate</keyword>
<dbReference type="InterPro" id="IPR002129">
    <property type="entry name" value="PyrdxlP-dep_de-COase"/>
</dbReference>
<keyword evidence="3 5" id="KW-0456">Lyase</keyword>
<dbReference type="GO" id="GO:0030170">
    <property type="term" value="F:pyridoxal phosphate binding"/>
    <property type="evidence" value="ECO:0007669"/>
    <property type="project" value="InterPro"/>
</dbReference>
<dbReference type="InterPro" id="IPR015424">
    <property type="entry name" value="PyrdxlP-dep_Trfase"/>
</dbReference>
<organism evidence="6 7">
    <name type="scientific">Ekhidna lutea</name>
    <dbReference type="NCBI Taxonomy" id="447679"/>
    <lineage>
        <taxon>Bacteria</taxon>
        <taxon>Pseudomonadati</taxon>
        <taxon>Bacteroidota</taxon>
        <taxon>Cytophagia</taxon>
        <taxon>Cytophagales</taxon>
        <taxon>Reichenbachiellaceae</taxon>
        <taxon>Ekhidna</taxon>
    </lineage>
</organism>
<gene>
    <name evidence="6" type="ORF">SAMN05421640_2204</name>
</gene>
<evidence type="ECO:0000313" key="6">
    <source>
        <dbReference type="EMBL" id="SNT05920.1"/>
    </source>
</evidence>
<comment type="similarity">
    <text evidence="5">Belongs to the group II decarboxylase family.</text>
</comment>
<keyword evidence="7" id="KW-1185">Reference proteome</keyword>
<dbReference type="SUPFAM" id="SSF53383">
    <property type="entry name" value="PLP-dependent transferases"/>
    <property type="match status" value="1"/>
</dbReference>
<accession>A0A239JJC2</accession>
<comment type="cofactor">
    <cofactor evidence="1 4 5">
        <name>pyridoxal 5'-phosphate</name>
        <dbReference type="ChEBI" id="CHEBI:597326"/>
    </cofactor>
</comment>
<dbReference type="InterPro" id="IPR050477">
    <property type="entry name" value="GrpII_AminoAcid_Decarb"/>
</dbReference>
<evidence type="ECO:0000256" key="1">
    <source>
        <dbReference type="ARBA" id="ARBA00001933"/>
    </source>
</evidence>
<proteinExistence type="inferred from homology"/>
<evidence type="ECO:0000313" key="7">
    <source>
        <dbReference type="Proteomes" id="UP000198393"/>
    </source>
</evidence>
<feature type="modified residue" description="N6-(pyridoxal phosphate)lysine" evidence="4">
    <location>
        <position position="258"/>
    </location>
</feature>
<protein>
    <submittedName>
        <fullName evidence="6">Glutamate or tyrosine decarboxylase</fullName>
    </submittedName>
</protein>
<evidence type="ECO:0000256" key="4">
    <source>
        <dbReference type="PIRSR" id="PIRSR602129-50"/>
    </source>
</evidence>
<evidence type="ECO:0000256" key="3">
    <source>
        <dbReference type="ARBA" id="ARBA00023239"/>
    </source>
</evidence>
<name>A0A239JJC2_EKHLU</name>
<dbReference type="RefSeq" id="WP_089356909.1">
    <property type="nucleotide sequence ID" value="NZ_FZPD01000003.1"/>
</dbReference>
<evidence type="ECO:0000256" key="5">
    <source>
        <dbReference type="RuleBase" id="RU000382"/>
    </source>
</evidence>
<dbReference type="EMBL" id="FZPD01000003">
    <property type="protein sequence ID" value="SNT05920.1"/>
    <property type="molecule type" value="Genomic_DNA"/>
</dbReference>
<dbReference type="OrthoDB" id="9803665at2"/>
<dbReference type="InterPro" id="IPR015421">
    <property type="entry name" value="PyrdxlP-dep_Trfase_major"/>
</dbReference>